<name>A0A3P6BK71_BRAOL</name>
<organism evidence="1">
    <name type="scientific">Brassica oleracea</name>
    <name type="common">Wild cabbage</name>
    <dbReference type="NCBI Taxonomy" id="3712"/>
    <lineage>
        <taxon>Eukaryota</taxon>
        <taxon>Viridiplantae</taxon>
        <taxon>Streptophyta</taxon>
        <taxon>Embryophyta</taxon>
        <taxon>Tracheophyta</taxon>
        <taxon>Spermatophyta</taxon>
        <taxon>Magnoliopsida</taxon>
        <taxon>eudicotyledons</taxon>
        <taxon>Gunneridae</taxon>
        <taxon>Pentapetalae</taxon>
        <taxon>rosids</taxon>
        <taxon>malvids</taxon>
        <taxon>Brassicales</taxon>
        <taxon>Brassicaceae</taxon>
        <taxon>Brassiceae</taxon>
        <taxon>Brassica</taxon>
    </lineage>
</organism>
<dbReference type="EMBL" id="LR031873">
    <property type="protein sequence ID" value="VDD05893.1"/>
    <property type="molecule type" value="Genomic_DNA"/>
</dbReference>
<sequence length="100" mass="11179">MDTYRSDVQIGAGRSLRHHDEISHGCSQVGEQPSPFRSTGSHCLLLQLDATWVDVSGVFANFLRNPAYRFLGFHPDPVLGRNLAIPNYYRIINHGFAVPV</sequence>
<proteinExistence type="predicted"/>
<gene>
    <name evidence="1" type="ORF">BOLC4T22741H</name>
</gene>
<dbReference type="AlphaFoldDB" id="A0A3P6BK71"/>
<evidence type="ECO:0000313" key="1">
    <source>
        <dbReference type="EMBL" id="VDD05893.1"/>
    </source>
</evidence>
<reference evidence="1" key="1">
    <citation type="submission" date="2018-11" db="EMBL/GenBank/DDBJ databases">
        <authorList>
            <consortium name="Genoscope - CEA"/>
            <person name="William W."/>
        </authorList>
    </citation>
    <scope>NUCLEOTIDE SEQUENCE</scope>
</reference>
<accession>A0A3P6BK71</accession>
<protein>
    <submittedName>
        <fullName evidence="1">Uncharacterized protein</fullName>
    </submittedName>
</protein>